<dbReference type="InterPro" id="IPR015408">
    <property type="entry name" value="Znf_Mcm10/DnaG"/>
</dbReference>
<feature type="region of interest" description="Disordered" evidence="3">
    <location>
        <begin position="40"/>
        <end position="130"/>
    </location>
</feature>
<keyword evidence="2" id="KW-0175">Coiled coil</keyword>
<feature type="compositionally biased region" description="Basic and acidic residues" evidence="3">
    <location>
        <begin position="364"/>
        <end position="373"/>
    </location>
</feature>
<dbReference type="PANTHER" id="PTHR13454:SF11">
    <property type="entry name" value="PROTEIN MCM10 HOMOLOG"/>
    <property type="match status" value="1"/>
</dbReference>
<evidence type="ECO:0000256" key="2">
    <source>
        <dbReference type="SAM" id="Coils"/>
    </source>
</evidence>
<dbReference type="Pfam" id="PF09329">
    <property type="entry name" value="zf-primase"/>
    <property type="match status" value="1"/>
</dbReference>
<evidence type="ECO:0000256" key="3">
    <source>
        <dbReference type="SAM" id="MobiDB-lite"/>
    </source>
</evidence>
<feature type="compositionally biased region" description="Basic and acidic residues" evidence="3">
    <location>
        <begin position="106"/>
        <end position="123"/>
    </location>
</feature>
<evidence type="ECO:0000313" key="5">
    <source>
        <dbReference type="EMBL" id="KAK7206602.1"/>
    </source>
</evidence>
<feature type="compositionally biased region" description="Low complexity" evidence="3">
    <location>
        <begin position="42"/>
        <end position="60"/>
    </location>
</feature>
<organism evidence="5 6">
    <name type="scientific">Myxozyma melibiosi</name>
    <dbReference type="NCBI Taxonomy" id="54550"/>
    <lineage>
        <taxon>Eukaryota</taxon>
        <taxon>Fungi</taxon>
        <taxon>Dikarya</taxon>
        <taxon>Ascomycota</taxon>
        <taxon>Saccharomycotina</taxon>
        <taxon>Lipomycetes</taxon>
        <taxon>Lipomycetales</taxon>
        <taxon>Lipomycetaceae</taxon>
        <taxon>Myxozyma</taxon>
    </lineage>
</organism>
<gene>
    <name evidence="5" type="ORF">BZA70DRAFT_309444</name>
</gene>
<dbReference type="Gene3D" id="2.40.50.140">
    <property type="entry name" value="Nucleic acid-binding proteins"/>
    <property type="match status" value="1"/>
</dbReference>
<sequence length="583" mass="65546">MDSSDDEEEIQQLRLAKARAEREELEAKLQLAEIRRRKRLALKSSSSSSSTAAADAVLAPATPPPRKRAVAVITQDDELVVQETPRSSSSQQQLDIIAATPTPPSRRQDRDNSRRQDKDKDNRPLQLSPSERKLLSAEIIKRRKLSAYSPAIASSILRARTSQSHTDDYSAPEEEIQVPKSPSPVKARVLLGLDVGRSAGDVNLSRARGGKDMTARSIKHGIERAMVEDAAAKKKIQAPTVGLRSTRETRELKRGSVVRSGGEAERRKVSVSGLCKAISPPEYDPPAWPDWAVLGVVARKSGMMYMRKPQFVVDRERERDKSESEKEKMGKVDEARIIRDAANAKAGIDETFRQYHARVRRQRTKEELKRQQDGPDADDDHERAEQDRKRRRYFIVTLTDLRVEIDLFVCGPQVEKLWKLRVGDLIAVYNPGVWAPKQQSQQQQQQQRGFRINLDQPDDEVLELGRARDFGLCKALTKKQQPCANWVCTSRTDYCEFHIELAAKRNTSRRADLNKGTPYFAPRMADGRSSVLVRMPDGKQVLVPADGQGGRKKRGGGGFGGFKGEVEELGYELPQKRYRRGGL</sequence>
<evidence type="ECO:0000313" key="6">
    <source>
        <dbReference type="Proteomes" id="UP001498771"/>
    </source>
</evidence>
<feature type="coiled-coil region" evidence="2">
    <location>
        <begin position="3"/>
        <end position="37"/>
    </location>
</feature>
<evidence type="ECO:0000256" key="1">
    <source>
        <dbReference type="ARBA" id="ARBA00009679"/>
    </source>
</evidence>
<protein>
    <recommendedName>
        <fullName evidence="4">Zinc finger Mcm10/DnaG-type domain-containing protein</fullName>
    </recommendedName>
</protein>
<dbReference type="EMBL" id="JBBJBU010000002">
    <property type="protein sequence ID" value="KAK7206602.1"/>
    <property type="molecule type" value="Genomic_DNA"/>
</dbReference>
<comment type="similarity">
    <text evidence="1">Belongs to the MCM10 family.</text>
</comment>
<evidence type="ECO:0000259" key="4">
    <source>
        <dbReference type="Pfam" id="PF09329"/>
    </source>
</evidence>
<comment type="caution">
    <text evidence="5">The sequence shown here is derived from an EMBL/GenBank/DDBJ whole genome shotgun (WGS) entry which is preliminary data.</text>
</comment>
<dbReference type="GeneID" id="90040397"/>
<dbReference type="InterPro" id="IPR040184">
    <property type="entry name" value="Mcm10"/>
</dbReference>
<name>A0ABR1F9S7_9ASCO</name>
<dbReference type="RefSeq" id="XP_064769635.1">
    <property type="nucleotide sequence ID" value="XM_064914885.1"/>
</dbReference>
<feature type="region of interest" description="Disordered" evidence="3">
    <location>
        <begin position="359"/>
        <end position="386"/>
    </location>
</feature>
<dbReference type="PANTHER" id="PTHR13454">
    <property type="entry name" value="PROTEIN MCM10 HOMOLOG"/>
    <property type="match status" value="1"/>
</dbReference>
<proteinExistence type="inferred from homology"/>
<dbReference type="Proteomes" id="UP001498771">
    <property type="component" value="Unassembled WGS sequence"/>
</dbReference>
<feature type="domain" description="Zinc finger Mcm10/DnaG-type" evidence="4">
    <location>
        <begin position="465"/>
        <end position="510"/>
    </location>
</feature>
<keyword evidence="6" id="KW-1185">Reference proteome</keyword>
<reference evidence="5 6" key="1">
    <citation type="submission" date="2024-03" db="EMBL/GenBank/DDBJ databases">
        <title>Genome-scale model development and genomic sequencing of the oleaginous clade Lipomyces.</title>
        <authorList>
            <consortium name="Lawrence Berkeley National Laboratory"/>
            <person name="Czajka J.J."/>
            <person name="Han Y."/>
            <person name="Kim J."/>
            <person name="Mondo S.J."/>
            <person name="Hofstad B.A."/>
            <person name="Robles A."/>
            <person name="Haridas S."/>
            <person name="Riley R."/>
            <person name="LaButti K."/>
            <person name="Pangilinan J."/>
            <person name="Andreopoulos W."/>
            <person name="Lipzen A."/>
            <person name="Yan J."/>
            <person name="Wang M."/>
            <person name="Ng V."/>
            <person name="Grigoriev I.V."/>
            <person name="Spatafora J.W."/>
            <person name="Magnuson J.K."/>
            <person name="Baker S.E."/>
            <person name="Pomraning K.R."/>
        </authorList>
    </citation>
    <scope>NUCLEOTIDE SEQUENCE [LARGE SCALE GENOMIC DNA]</scope>
    <source>
        <strain evidence="5 6">Phaff 52-87</strain>
    </source>
</reference>
<feature type="compositionally biased region" description="Polar residues" evidence="3">
    <location>
        <begin position="84"/>
        <end position="94"/>
    </location>
</feature>
<accession>A0ABR1F9S7</accession>
<dbReference type="InterPro" id="IPR012340">
    <property type="entry name" value="NA-bd_OB-fold"/>
</dbReference>